<feature type="repeat" description="ANK" evidence="3">
    <location>
        <begin position="52"/>
        <end position="84"/>
    </location>
</feature>
<dbReference type="OrthoDB" id="366390at2759"/>
<dbReference type="InterPro" id="IPR002110">
    <property type="entry name" value="Ankyrin_rpt"/>
</dbReference>
<feature type="repeat" description="ANK" evidence="3">
    <location>
        <begin position="118"/>
        <end position="150"/>
    </location>
</feature>
<feature type="repeat" description="ANK" evidence="3">
    <location>
        <begin position="85"/>
        <end position="117"/>
    </location>
</feature>
<protein>
    <submittedName>
        <fullName evidence="4">Uncharacterized protein</fullName>
    </submittedName>
</protein>
<evidence type="ECO:0000256" key="3">
    <source>
        <dbReference type="PROSITE-ProRule" id="PRU00023"/>
    </source>
</evidence>
<dbReference type="RefSeq" id="XP_056542127.1">
    <property type="nucleotide sequence ID" value="XM_056689698.1"/>
</dbReference>
<feature type="repeat" description="ANK" evidence="3">
    <location>
        <begin position="212"/>
        <end position="244"/>
    </location>
</feature>
<feature type="repeat" description="ANK" evidence="3">
    <location>
        <begin position="279"/>
        <end position="311"/>
    </location>
</feature>
<organism evidence="4 5">
    <name type="scientific">Penicillium canariense</name>
    <dbReference type="NCBI Taxonomy" id="189055"/>
    <lineage>
        <taxon>Eukaryota</taxon>
        <taxon>Fungi</taxon>
        <taxon>Dikarya</taxon>
        <taxon>Ascomycota</taxon>
        <taxon>Pezizomycotina</taxon>
        <taxon>Eurotiomycetes</taxon>
        <taxon>Eurotiomycetidae</taxon>
        <taxon>Eurotiales</taxon>
        <taxon>Aspergillaceae</taxon>
        <taxon>Penicillium</taxon>
    </lineage>
</organism>
<proteinExistence type="predicted"/>
<dbReference type="Proteomes" id="UP001149163">
    <property type="component" value="Unassembled WGS sequence"/>
</dbReference>
<dbReference type="GeneID" id="81428874"/>
<keyword evidence="1" id="KW-0677">Repeat</keyword>
<evidence type="ECO:0000313" key="5">
    <source>
        <dbReference type="Proteomes" id="UP001149163"/>
    </source>
</evidence>
<reference evidence="4" key="1">
    <citation type="submission" date="2022-11" db="EMBL/GenBank/DDBJ databases">
        <authorList>
            <person name="Petersen C."/>
        </authorList>
    </citation>
    <scope>NUCLEOTIDE SEQUENCE</scope>
    <source>
        <strain evidence="4">IBT 26290</strain>
    </source>
</reference>
<dbReference type="SMART" id="SM00248">
    <property type="entry name" value="ANK"/>
    <property type="match status" value="7"/>
</dbReference>
<evidence type="ECO:0000313" key="4">
    <source>
        <dbReference type="EMBL" id="KAJ5160569.1"/>
    </source>
</evidence>
<name>A0A9W9HYD4_9EURO</name>
<evidence type="ECO:0000256" key="2">
    <source>
        <dbReference type="ARBA" id="ARBA00023043"/>
    </source>
</evidence>
<dbReference type="PANTHER" id="PTHR24173">
    <property type="entry name" value="ANKYRIN REPEAT CONTAINING"/>
    <property type="match status" value="1"/>
</dbReference>
<dbReference type="GO" id="GO:0006511">
    <property type="term" value="P:ubiquitin-dependent protein catabolic process"/>
    <property type="evidence" value="ECO:0007669"/>
    <property type="project" value="TreeGrafter"/>
</dbReference>
<dbReference type="PANTHER" id="PTHR24173:SF74">
    <property type="entry name" value="ANKYRIN REPEAT DOMAIN-CONTAINING PROTEIN 16"/>
    <property type="match status" value="1"/>
</dbReference>
<dbReference type="GO" id="GO:0000151">
    <property type="term" value="C:ubiquitin ligase complex"/>
    <property type="evidence" value="ECO:0007669"/>
    <property type="project" value="TreeGrafter"/>
</dbReference>
<dbReference type="PROSITE" id="PS50088">
    <property type="entry name" value="ANK_REPEAT"/>
    <property type="match status" value="6"/>
</dbReference>
<dbReference type="AlphaFoldDB" id="A0A9W9HYD4"/>
<dbReference type="EMBL" id="JAPQKN010000004">
    <property type="protein sequence ID" value="KAJ5160569.1"/>
    <property type="molecule type" value="Genomic_DNA"/>
</dbReference>
<evidence type="ECO:0000256" key="1">
    <source>
        <dbReference type="ARBA" id="ARBA00022737"/>
    </source>
</evidence>
<sequence>MGSCKDIQEDDSRRLFYLALRTENSEISKTLLHQIQHKYTDIPCPLEIDVSTGERALLFAVSKGNTAIVSILLDKGFDVQLRMSSGHTLLHLAVIRQDSAMIKHLLEREADPHIRDLNGRTPLFWAVKLEIIAIADILIEAGANPSVPESEYRPLTDHEKTDINLILGHEGASEASDHSGQSPLHLAALDRNQAMMTCLLQKRVHSDIKDHHGRTPLFWAVQKGHVSAAHALLEAGSDPNIPESDGMLPIRYNLQSSVTVDSRHRKLELEPRNKSWKMGNQTPLFFAAGNGDDSLIRLLLEYGAEPDPLDEYGETPLLWAAARGLDAPVKTLLDRGGLQGCLVVGST</sequence>
<dbReference type="Gene3D" id="1.25.40.20">
    <property type="entry name" value="Ankyrin repeat-containing domain"/>
    <property type="match status" value="4"/>
</dbReference>
<comment type="caution">
    <text evidence="4">The sequence shown here is derived from an EMBL/GenBank/DDBJ whole genome shotgun (WGS) entry which is preliminary data.</text>
</comment>
<keyword evidence="2 3" id="KW-0040">ANK repeat</keyword>
<dbReference type="InterPro" id="IPR036770">
    <property type="entry name" value="Ankyrin_rpt-contain_sf"/>
</dbReference>
<reference evidence="4" key="2">
    <citation type="journal article" date="2023" name="IMA Fungus">
        <title>Comparative genomic study of the Penicillium genus elucidates a diverse pangenome and 15 lateral gene transfer events.</title>
        <authorList>
            <person name="Petersen C."/>
            <person name="Sorensen T."/>
            <person name="Nielsen M.R."/>
            <person name="Sondergaard T.E."/>
            <person name="Sorensen J.L."/>
            <person name="Fitzpatrick D.A."/>
            <person name="Frisvad J.C."/>
            <person name="Nielsen K.L."/>
        </authorList>
    </citation>
    <scope>NUCLEOTIDE SEQUENCE</scope>
    <source>
        <strain evidence="4">IBT 26290</strain>
    </source>
</reference>
<gene>
    <name evidence="4" type="ORF">N7482_007573</name>
</gene>
<accession>A0A9W9HYD4</accession>
<dbReference type="Pfam" id="PF00023">
    <property type="entry name" value="Ank"/>
    <property type="match status" value="1"/>
</dbReference>
<keyword evidence="5" id="KW-1185">Reference proteome</keyword>
<feature type="repeat" description="ANK" evidence="3">
    <location>
        <begin position="179"/>
        <end position="211"/>
    </location>
</feature>
<dbReference type="PROSITE" id="PS50297">
    <property type="entry name" value="ANK_REP_REGION"/>
    <property type="match status" value="6"/>
</dbReference>
<dbReference type="Pfam" id="PF12796">
    <property type="entry name" value="Ank_2"/>
    <property type="match status" value="3"/>
</dbReference>
<dbReference type="SUPFAM" id="SSF48403">
    <property type="entry name" value="Ankyrin repeat"/>
    <property type="match status" value="1"/>
</dbReference>